<dbReference type="PANTHER" id="PTHR44688:SF25">
    <property type="entry name" value="HTH LUXR-TYPE DOMAIN-CONTAINING PROTEIN"/>
    <property type="match status" value="1"/>
</dbReference>
<dbReference type="Gene3D" id="1.10.10.10">
    <property type="entry name" value="Winged helix-like DNA-binding domain superfamily/Winged helix DNA-binding domain"/>
    <property type="match status" value="1"/>
</dbReference>
<evidence type="ECO:0000256" key="2">
    <source>
        <dbReference type="ARBA" id="ARBA00023125"/>
    </source>
</evidence>
<dbReference type="EMBL" id="JALIEA010000012">
    <property type="protein sequence ID" value="MCJ7858421.1"/>
    <property type="molecule type" value="Genomic_DNA"/>
</dbReference>
<evidence type="ECO:0000313" key="5">
    <source>
        <dbReference type="EMBL" id="MCJ7858421.1"/>
    </source>
</evidence>
<dbReference type="PANTHER" id="PTHR44688">
    <property type="entry name" value="DNA-BINDING TRANSCRIPTIONAL ACTIVATOR DEVR_DOSR"/>
    <property type="match status" value="1"/>
</dbReference>
<protein>
    <submittedName>
        <fullName evidence="5">Helix-turn-helix transcriptional regulator</fullName>
    </submittedName>
</protein>
<name>A0A9X1WNN9_9CORY</name>
<feature type="domain" description="HTH luxR-type" evidence="4">
    <location>
        <begin position="243"/>
        <end position="308"/>
    </location>
</feature>
<dbReference type="InterPro" id="IPR016032">
    <property type="entry name" value="Sig_transdc_resp-reg_C-effctor"/>
</dbReference>
<gene>
    <name evidence="5" type="ORF">MUN33_06790</name>
</gene>
<keyword evidence="6" id="KW-1185">Reference proteome</keyword>
<organism evidence="5 6">
    <name type="scientific">Corynebacterium kalidii</name>
    <dbReference type="NCBI Taxonomy" id="2931982"/>
    <lineage>
        <taxon>Bacteria</taxon>
        <taxon>Bacillati</taxon>
        <taxon>Actinomycetota</taxon>
        <taxon>Actinomycetes</taxon>
        <taxon>Mycobacteriales</taxon>
        <taxon>Corynebacteriaceae</taxon>
        <taxon>Corynebacterium</taxon>
    </lineage>
</organism>
<dbReference type="GO" id="GO:0006355">
    <property type="term" value="P:regulation of DNA-templated transcription"/>
    <property type="evidence" value="ECO:0007669"/>
    <property type="project" value="InterPro"/>
</dbReference>
<accession>A0A9X1WNN9</accession>
<evidence type="ECO:0000256" key="1">
    <source>
        <dbReference type="ARBA" id="ARBA00023015"/>
    </source>
</evidence>
<dbReference type="RefSeq" id="WP_244804146.1">
    <property type="nucleotide sequence ID" value="NZ_JALIEA010000012.1"/>
</dbReference>
<dbReference type="PRINTS" id="PR00038">
    <property type="entry name" value="HTHLUXR"/>
</dbReference>
<dbReference type="GO" id="GO:0003677">
    <property type="term" value="F:DNA binding"/>
    <property type="evidence" value="ECO:0007669"/>
    <property type="project" value="UniProtKB-KW"/>
</dbReference>
<dbReference type="SMART" id="SM00421">
    <property type="entry name" value="HTH_LUXR"/>
    <property type="match status" value="1"/>
</dbReference>
<dbReference type="SUPFAM" id="SSF46894">
    <property type="entry name" value="C-terminal effector domain of the bipartite response regulators"/>
    <property type="match status" value="1"/>
</dbReference>
<dbReference type="Proteomes" id="UP001139207">
    <property type="component" value="Unassembled WGS sequence"/>
</dbReference>
<dbReference type="Pfam" id="PF00196">
    <property type="entry name" value="GerE"/>
    <property type="match status" value="1"/>
</dbReference>
<dbReference type="AlphaFoldDB" id="A0A9X1WNN9"/>
<dbReference type="CDD" id="cd06170">
    <property type="entry name" value="LuxR_C_like"/>
    <property type="match status" value="1"/>
</dbReference>
<evidence type="ECO:0000256" key="3">
    <source>
        <dbReference type="ARBA" id="ARBA00023163"/>
    </source>
</evidence>
<comment type="caution">
    <text evidence="5">The sequence shown here is derived from an EMBL/GenBank/DDBJ whole genome shotgun (WGS) entry which is preliminary data.</text>
</comment>
<keyword evidence="1" id="KW-0805">Transcription regulation</keyword>
<evidence type="ECO:0000259" key="4">
    <source>
        <dbReference type="PROSITE" id="PS50043"/>
    </source>
</evidence>
<reference evidence="5" key="1">
    <citation type="submission" date="2022-04" db="EMBL/GenBank/DDBJ databases">
        <title>Corynebacterium kalidii LD5P10.</title>
        <authorList>
            <person name="Sun J.Q."/>
        </authorList>
    </citation>
    <scope>NUCLEOTIDE SEQUENCE</scope>
    <source>
        <strain evidence="5">LD5P10</strain>
    </source>
</reference>
<dbReference type="InterPro" id="IPR036388">
    <property type="entry name" value="WH-like_DNA-bd_sf"/>
</dbReference>
<evidence type="ECO:0000313" key="6">
    <source>
        <dbReference type="Proteomes" id="UP001139207"/>
    </source>
</evidence>
<sequence length="329" mass="35035">MMHGFRTPPDPLPRSGAGTPDLGTSFELLRALIPFDAAQVLAIDGDPGVSRPVEIFRTGYSSNTAWALAHMFPRKETLGFTRYASADAPLPPTLSTSEVRGEFTSSRLFRDHLAQEGYADGMTLELFCGESPVGMAHFSGRDPRAFDGPPREAALAVSGLLGVLVAEVRARYPGTGAAPGARREAQHDPDVGRRLAADEAFTRHVDAFCTGPLAFVEHLWWVDGKAVTVEIVQPGQVTARPAPGGLTRGLTGQELQVLSALCCGASDADIAARLYLGVRTVQAYVSSLRTKLDAASRLEAVVIALGSGLYIPHPDTAPLHQIVRGTVTR</sequence>
<proteinExistence type="predicted"/>
<keyword evidence="3" id="KW-0804">Transcription</keyword>
<dbReference type="InterPro" id="IPR000792">
    <property type="entry name" value="Tscrpt_reg_LuxR_C"/>
</dbReference>
<keyword evidence="2" id="KW-0238">DNA-binding</keyword>
<dbReference type="PROSITE" id="PS50043">
    <property type="entry name" value="HTH_LUXR_2"/>
    <property type="match status" value="1"/>
</dbReference>